<reference evidence="2 3" key="1">
    <citation type="submission" date="2016-04" db="EMBL/GenBank/DDBJ databases">
        <authorList>
            <person name="Evans L.H."/>
            <person name="Alamgir A."/>
            <person name="Owens N."/>
            <person name="Weber N.D."/>
            <person name="Virtaneva K."/>
            <person name="Barbian K."/>
            <person name="Babar A."/>
            <person name="Rosenke K."/>
        </authorList>
    </citation>
    <scope>NUCLEOTIDE SEQUENCE [LARGE SCALE GENOMIC DNA]</scope>
    <source>
        <strain evidence="2">NIES-2108</strain>
    </source>
</reference>
<evidence type="ECO:0000313" key="2">
    <source>
        <dbReference type="EMBL" id="RCJ37428.1"/>
    </source>
</evidence>
<dbReference type="AlphaFoldDB" id="A0A367RLJ1"/>
<gene>
    <name evidence="2" type="ORF">A6769_10965</name>
</gene>
<feature type="signal peptide" evidence="1">
    <location>
        <begin position="1"/>
        <end position="27"/>
    </location>
</feature>
<proteinExistence type="predicted"/>
<sequence>MNRIFSQSLLGLAGVSFLLCSSQLAMALVPLNVAIIVNSGSTNTIGYRIYVSPPGEVNYVDGKGSHQGKLSQKLTKKFFRDVKIAEPLSNLPVQQSCVKSVSFDTITTIKLADQQSQDISCPGNPKAQILDNDVIAIAKALNVVNVPKSQGQPLPPQNF</sequence>
<feature type="chain" id="PRO_5016759880" evidence="1">
    <location>
        <begin position="28"/>
        <end position="159"/>
    </location>
</feature>
<dbReference type="Proteomes" id="UP000252085">
    <property type="component" value="Unassembled WGS sequence"/>
</dbReference>
<evidence type="ECO:0000256" key="1">
    <source>
        <dbReference type="SAM" id="SignalP"/>
    </source>
</evidence>
<protein>
    <submittedName>
        <fullName evidence="2">Uncharacterized protein</fullName>
    </submittedName>
</protein>
<dbReference type="EMBL" id="LXQE01000136">
    <property type="protein sequence ID" value="RCJ37428.1"/>
    <property type="molecule type" value="Genomic_DNA"/>
</dbReference>
<evidence type="ECO:0000313" key="3">
    <source>
        <dbReference type="Proteomes" id="UP000252085"/>
    </source>
</evidence>
<keyword evidence="1" id="KW-0732">Signal</keyword>
<comment type="caution">
    <text evidence="2">The sequence shown here is derived from an EMBL/GenBank/DDBJ whole genome shotgun (WGS) entry which is preliminary data.</text>
</comment>
<name>A0A367RLJ1_NOSPU</name>
<accession>A0A367RLJ1</accession>
<organism evidence="2 3">
    <name type="scientific">Nostoc punctiforme NIES-2108</name>
    <dbReference type="NCBI Taxonomy" id="1356359"/>
    <lineage>
        <taxon>Bacteria</taxon>
        <taxon>Bacillati</taxon>
        <taxon>Cyanobacteriota</taxon>
        <taxon>Cyanophyceae</taxon>
        <taxon>Nostocales</taxon>
        <taxon>Nostocaceae</taxon>
        <taxon>Nostoc</taxon>
    </lineage>
</organism>